<keyword evidence="15" id="KW-0472">Membrane</keyword>
<dbReference type="FunFam" id="3.40.50.300:FF:000044">
    <property type="entry name" value="Dynein heavy chain 5, axonemal"/>
    <property type="match status" value="1"/>
</dbReference>
<keyword evidence="9 14" id="KW-0175">Coiled coil</keyword>
<evidence type="ECO:0000256" key="2">
    <source>
        <dbReference type="ARBA" id="ARBA00008887"/>
    </source>
</evidence>
<keyword evidence="8" id="KW-0243">Dynein</keyword>
<dbReference type="Pfam" id="PF12775">
    <property type="entry name" value="AAA_7"/>
    <property type="match status" value="1"/>
</dbReference>
<comment type="similarity">
    <text evidence="2">Belongs to the dynein heavy chain family.</text>
</comment>
<evidence type="ECO:0000313" key="17">
    <source>
        <dbReference type="Ensembl" id="ENSCSRP00000021148.1"/>
    </source>
</evidence>
<dbReference type="Pfam" id="PF18199">
    <property type="entry name" value="Dynein_C"/>
    <property type="match status" value="1"/>
</dbReference>
<dbReference type="GO" id="GO:0007018">
    <property type="term" value="P:microtubule-based movement"/>
    <property type="evidence" value="ECO:0007669"/>
    <property type="project" value="InterPro"/>
</dbReference>
<dbReference type="Gene3D" id="1.10.287.2620">
    <property type="match status" value="1"/>
</dbReference>
<dbReference type="Gene3D" id="1.20.920.30">
    <property type="match status" value="1"/>
</dbReference>
<dbReference type="InterPro" id="IPR003593">
    <property type="entry name" value="AAA+_ATPase"/>
</dbReference>
<dbReference type="PANTHER" id="PTHR22878">
    <property type="entry name" value="DYNEIN HEAVY CHAIN 6, AXONEMAL-LIKE-RELATED"/>
    <property type="match status" value="1"/>
</dbReference>
<dbReference type="Pfam" id="PF08393">
    <property type="entry name" value="DHC_N2"/>
    <property type="match status" value="1"/>
</dbReference>
<dbReference type="CDD" id="cd00009">
    <property type="entry name" value="AAA"/>
    <property type="match status" value="1"/>
</dbReference>
<dbReference type="Ensembl" id="ENSCSRT00000022086.1">
    <property type="protein sequence ID" value="ENSCSRP00000021148.1"/>
    <property type="gene ID" value="ENSCSRG00000015566.1"/>
</dbReference>
<feature type="transmembrane region" description="Helical" evidence="15">
    <location>
        <begin position="6"/>
        <end position="24"/>
    </location>
</feature>
<evidence type="ECO:0000256" key="15">
    <source>
        <dbReference type="SAM" id="Phobius"/>
    </source>
</evidence>
<dbReference type="GO" id="GO:0005874">
    <property type="term" value="C:microtubule"/>
    <property type="evidence" value="ECO:0007669"/>
    <property type="project" value="UniProtKB-KW"/>
</dbReference>
<evidence type="ECO:0000259" key="16">
    <source>
        <dbReference type="SMART" id="SM00382"/>
    </source>
</evidence>
<dbReference type="FunFam" id="1.10.287.2620:FF:000002">
    <property type="entry name" value="Dynein heavy chain 2, axonemal"/>
    <property type="match status" value="1"/>
</dbReference>
<dbReference type="InterPro" id="IPR041466">
    <property type="entry name" value="Dynein_AAA5_ext"/>
</dbReference>
<keyword evidence="6" id="KW-0547">Nucleotide-binding</keyword>
<dbReference type="Pfam" id="PF03028">
    <property type="entry name" value="Dynein_heavy"/>
    <property type="match status" value="1"/>
</dbReference>
<dbReference type="Proteomes" id="UP000694403">
    <property type="component" value="Unplaced"/>
</dbReference>
<dbReference type="FunFam" id="1.20.140.100:FF:000004">
    <property type="entry name" value="Dynein axonemal heavy chain 6"/>
    <property type="match status" value="1"/>
</dbReference>
<keyword evidence="13" id="KW-0966">Cell projection</keyword>
<dbReference type="GO" id="GO:0005524">
    <property type="term" value="F:ATP binding"/>
    <property type="evidence" value="ECO:0007669"/>
    <property type="project" value="UniProtKB-KW"/>
</dbReference>
<dbReference type="Pfam" id="PF17857">
    <property type="entry name" value="AAA_lid_1"/>
    <property type="match status" value="1"/>
</dbReference>
<evidence type="ECO:0000256" key="4">
    <source>
        <dbReference type="ARBA" id="ARBA00022701"/>
    </source>
</evidence>
<dbReference type="GO" id="GO:0051959">
    <property type="term" value="F:dynein light intermediate chain binding"/>
    <property type="evidence" value="ECO:0007669"/>
    <property type="project" value="InterPro"/>
</dbReference>
<organism evidence="17 18">
    <name type="scientific">Chelydra serpentina</name>
    <name type="common">Snapping turtle</name>
    <name type="synonym">Testudo serpentina</name>
    <dbReference type="NCBI Taxonomy" id="8475"/>
    <lineage>
        <taxon>Eukaryota</taxon>
        <taxon>Metazoa</taxon>
        <taxon>Chordata</taxon>
        <taxon>Craniata</taxon>
        <taxon>Vertebrata</taxon>
        <taxon>Euteleostomi</taxon>
        <taxon>Archelosauria</taxon>
        <taxon>Testudinata</taxon>
        <taxon>Testudines</taxon>
        <taxon>Cryptodira</taxon>
        <taxon>Durocryptodira</taxon>
        <taxon>Americhelydia</taxon>
        <taxon>Chelydroidea</taxon>
        <taxon>Chelydridae</taxon>
        <taxon>Chelydra</taxon>
    </lineage>
</organism>
<dbReference type="FunFam" id="3.40.50.300:FF:000362">
    <property type="entry name" value="Dynein, axonemal, heavy chain 6"/>
    <property type="match status" value="1"/>
</dbReference>
<keyword evidence="11" id="KW-0505">Motor protein</keyword>
<dbReference type="GO" id="GO:0005930">
    <property type="term" value="C:axoneme"/>
    <property type="evidence" value="ECO:0007669"/>
    <property type="project" value="UniProtKB-SubCell"/>
</dbReference>
<dbReference type="GO" id="GO:0008569">
    <property type="term" value="F:minus-end-directed microtubule motor activity"/>
    <property type="evidence" value="ECO:0007669"/>
    <property type="project" value="InterPro"/>
</dbReference>
<dbReference type="InterPro" id="IPR042228">
    <property type="entry name" value="Dynein_linker_3"/>
</dbReference>
<evidence type="ECO:0000256" key="10">
    <source>
        <dbReference type="ARBA" id="ARBA00023069"/>
    </source>
</evidence>
<dbReference type="InterPro" id="IPR035699">
    <property type="entry name" value="AAA_6"/>
</dbReference>
<dbReference type="Pfam" id="PF17852">
    <property type="entry name" value="Dynein_AAA_lid"/>
    <property type="match status" value="1"/>
</dbReference>
<evidence type="ECO:0000256" key="14">
    <source>
        <dbReference type="SAM" id="Coils"/>
    </source>
</evidence>
<dbReference type="FunFam" id="3.20.180.20:FF:000003">
    <property type="entry name" value="Dynein heavy chain 12, axonemal"/>
    <property type="match status" value="1"/>
</dbReference>
<feature type="domain" description="AAA+ ATPase" evidence="16">
    <location>
        <begin position="1378"/>
        <end position="1517"/>
    </location>
</feature>
<proteinExistence type="inferred from homology"/>
<dbReference type="InterPro" id="IPR013602">
    <property type="entry name" value="Dynein_heavy_linker"/>
</dbReference>
<dbReference type="Pfam" id="PF12774">
    <property type="entry name" value="AAA_6"/>
    <property type="match status" value="2"/>
</dbReference>
<keyword evidence="7" id="KW-0067">ATP-binding</keyword>
<dbReference type="FunFam" id="1.20.920.30:FF:000002">
    <property type="entry name" value="Dynein axonemal heavy chain 3"/>
    <property type="match status" value="1"/>
</dbReference>
<dbReference type="FunFam" id="3.10.490.20:FF:000001">
    <property type="entry name" value="dynein heavy chain 7, axonemal"/>
    <property type="match status" value="1"/>
</dbReference>
<evidence type="ECO:0000256" key="8">
    <source>
        <dbReference type="ARBA" id="ARBA00023017"/>
    </source>
</evidence>
<reference evidence="17" key="2">
    <citation type="submission" date="2025-09" db="UniProtKB">
        <authorList>
            <consortium name="Ensembl"/>
        </authorList>
    </citation>
    <scope>IDENTIFICATION</scope>
</reference>
<feature type="coiled-coil region" evidence="14">
    <location>
        <begin position="564"/>
        <end position="591"/>
    </location>
</feature>
<feature type="domain" description="AAA+ ATPase" evidence="16">
    <location>
        <begin position="1713"/>
        <end position="1861"/>
    </location>
</feature>
<dbReference type="GO" id="GO:0045505">
    <property type="term" value="F:dynein intermediate chain binding"/>
    <property type="evidence" value="ECO:0007669"/>
    <property type="project" value="InterPro"/>
</dbReference>
<dbReference type="Pfam" id="PF18198">
    <property type="entry name" value="AAA_lid_11"/>
    <property type="match status" value="1"/>
</dbReference>
<evidence type="ECO:0000313" key="18">
    <source>
        <dbReference type="Proteomes" id="UP000694403"/>
    </source>
</evidence>
<comment type="subcellular location">
    <subcellularLocation>
        <location evidence="1">Cytoplasm</location>
        <location evidence="1">Cytoskeleton</location>
        <location evidence="1">Cilium axoneme</location>
    </subcellularLocation>
</comment>
<evidence type="ECO:0000256" key="7">
    <source>
        <dbReference type="ARBA" id="ARBA00022840"/>
    </source>
</evidence>
<dbReference type="FunFam" id="3.40.50.300:FF:001112">
    <property type="entry name" value="Dynein heavy chain 12, axonemal"/>
    <property type="match status" value="1"/>
</dbReference>
<dbReference type="SUPFAM" id="SSF52540">
    <property type="entry name" value="P-loop containing nucleoside triphosphate hydrolases"/>
    <property type="match status" value="3"/>
</dbReference>
<dbReference type="PANTHER" id="PTHR22878:SF70">
    <property type="entry name" value="DYNEIN HEAVY CHAIN 2, AXONEMAL"/>
    <property type="match status" value="1"/>
</dbReference>
<evidence type="ECO:0000256" key="1">
    <source>
        <dbReference type="ARBA" id="ARBA00004430"/>
    </source>
</evidence>
<evidence type="ECO:0000256" key="11">
    <source>
        <dbReference type="ARBA" id="ARBA00023175"/>
    </source>
</evidence>
<keyword evidence="3" id="KW-0963">Cytoplasm</keyword>
<dbReference type="Gene3D" id="1.20.140.100">
    <property type="entry name" value="Dynein heavy chain, N-terminal domain 2"/>
    <property type="match status" value="1"/>
</dbReference>
<dbReference type="InterPro" id="IPR026983">
    <property type="entry name" value="DHC"/>
</dbReference>
<dbReference type="InterPro" id="IPR024317">
    <property type="entry name" value="Dynein_heavy_chain_D4_dom"/>
</dbReference>
<accession>A0A8C3SZD6</accession>
<evidence type="ECO:0000256" key="12">
    <source>
        <dbReference type="ARBA" id="ARBA00023212"/>
    </source>
</evidence>
<evidence type="ECO:0000256" key="13">
    <source>
        <dbReference type="ARBA" id="ARBA00023273"/>
    </source>
</evidence>
<sequence>LSDPNLRFIIFWFRGLIITILLSFQTNYLFMKKCVESNPVVPIQQQWLTSMLTLVPQSLMEGKDRELLVEELLDEVTKDFEMSMKRCVVRSVLVKPDVKGLEDEKEGPLPVSPLGLDFSRPWHNSFIQARSQILTNLHILHPTLKILLDIGYTTFSKLLIVDFLKGPIDCESLKNDVSLNCSKTEEKLLNTWYPRVVNLFTRKEALEGVKSDKVDSFYNCVATLMSNQLKELLRRTVEAYVKLFDPEDKRWLPLFKMELTFDDEKMEFYPNFQDLEEAILFIVTRIGQTLQNVQTVHSWLAGGATVVTLDTELADHVIAWASSTLKRAIQANLEGPKEHFERYVERYGWLVDGTADTRIKSFEAEEHNFDDYTAFIDEFLSLAKEIMSLPLLAHFPMVRLDCDDLKQGLTDKAKSFANILMERIVANHREENEKICKEFETIKERALKVPETTEEMMEMIAYVEKAKTTGIQELLVKIKECERRMNYLLDVFIFAPEDLALNATVLLWPQKINPIFDEHDDLIEQSKRKGESELLAKREKLILELEKQTRCMEEFTEFSELDRMQQYVTEMRALQKRIQEAEETVAFINKEEILFKWELTEYPVLESLKVNIEPYQKLFVLILKWQRTEKRWMDGAFLDLNGESMETEVDEFFREIYKMLKLFQQKQKKAELEKKKTLHHRAIVEEKLEEEKKENTTIVMCIRTRHWQQMSDIIGYDLTPDSGSTLRKVLKQNLAPYLEQFETISVGASKEFSLEKAMHAMMEIWESVSFHTSIYRETGVSILSAVDEIQTILDDQIVKTQTMRGSPFIKPFEKEIKEWEDRLIRIQETIDEWLKVQAQWLYLEPIFSSEDIMQQMPEEGRLFQTVDRYWRDIMKYCAKDPKVLAATSLTGLLEKLQGCNELLDKIMKGLNAYLEKKRLFFPRFFFLSNDEMLEILSETKDPLRVQPHLKKCFEGIAKLHFLPNLDIQAMYSTEGERVELISTISTSEARGAVEKWLIQVEDVMLKSIHDVIAESRLAYPETERKQWVLEWPGQVVLCVSQMFWTSEVHEAICNGPEGLEDYYSTLQLQLNDIVELVRGKLSKQTRTTLGALVTIDVHARDVVMEMIESGVKNETDFQWLAQLRYYWEHENARVRIVNCNVKYAYEYLGNSPRLVITPLTDRCYRTLIGAFYLNLGGAPEGPAGTGKTETTKDLAKALAVQCVVFNCSDGLDYLAMGKFFKGLASSGAWACFDEFNRIELEVLSVVAQQILCIQRAIQLKMETFVFEGTELKLNPNCFVAITMNPGYAGRSELPDNLKTGKAPRTFEFHFLFGQRGELQVSADLISRGDHDGVPEPKTSSSMDRDFLECANECCVINNIQPVKVFIEKMIQTYEMMIVRHGFMLVGEPFSGKTKVLQVLADTLTLMNERGYGEEEKVMFRTVNPKSITMGQLFGQFDLVSHEWTDGIVANTFREFALAETPERKWVVFDGPIDTLWIESMNTVLDDNKKLCLMSGEIIQMSAQMSLIFETMDLSQASPATVSRCGMIYLEPLQLGWMPLVTSWSNSLPEPLRQKEQQDLLQELFNWLISPALRFRKQQCKVFFCFYFHHNNYVDVSIPLSACFAFSMVWSIGGTCDSDSRVLFDIFMRDILAGKSEAHPVPAAVGKWDCPFDERGLIYDYMYELKGKGRWVHWNEAIKSTKYSDNKNVKIQDLIVPTMDTVRYTYLMDLCVTHGKPLLFVGPTGTGKSVYVKDKLMNNLEKEKYFPFFINFSARTSANQIQNIIMARLDKRRKGVFGPPMGKKCVIFVDDMNMPALEKYGAQPPIELLRQFFDHGVWYDLKDTNKITLVDIQLIAAMGPPGGGRNPVTSRFLRHFNICTINSFSDETMVRIFSTVVAFYLRNNEFAPEFFTIGNQIVSGTMEVYKKAMKNLLPTPAKSHYTFNLRDFSRVVQGCLLVKKESVETKHTMIRLFVHEVFRVFYDRLVDDSDRAWLFKIMRDIVKDHFKEAFDIVFAHLRQGNAPVTEEDMRSLVFGDYMNPDLEGDERLYIEIPSVQQFSDVAEQCLEEYNQTHKTRMNLVIFRYVLEHLSRISRILKQSGGNVLLVGMGGSGRQSLTRLATSMAKMYIFQPEISKSYGMNEWREDLKVSINIMGGGYNSNKSKILEKRLRYLNDHFTYNLYCNVCRSLFEKDKLLFSFLLCCNLLMDRKEIELQEFMFLLTGGVGLKNKYKNPDPSWLQDKSWDELCRASDFSAFRGLRSHISENASEWRKIYDSKEPHNVPLPKPWDKTLNELQKMIILRCLRSDKISPAIAIFVTDKLGKKFVEPPPFDLTKSYLDSNSTIPLIFVLSPGADPMSSLLKFANDKHMVGNKFQAISLGQGQGPIATKMIREGMEEGTWVCLQNCHLAVSWMPMLEKICEEFNSDTCHPFFRLWLTSYPSPKFPVTILQNGVKMTNESPTGLRLNLLQSYLSDPVSDSTFFSGCPGKEQTWEKLLFGVCFFHALVQERKKFGPLGWNIPYGFNESDLRISMRQLQLFINEYDHVPFEAISYLTGECNYGGRVTDDWDRRLLMTMLDDFYNPDIVENPRFTFSPSGNYYAPPKGTYEDYIEFIKNLPFSQQPEVFGLHENVDISKDLQQTKLLFESLILTQGGGTQGGSSGGGDSTLYEIADDILIKLPNDFDIEASLHKYPVKYEESMNTVLVQEMERFNNLLRTIRITLINLKKAIKGLVVMDSELEALSGSLLVGKVAENWANRSYPSLKPLGSYILDFLARLKFLQDWYELGKPSVFWLSGFYFTQAFLTGAMQNYARKYTIPIDLLGYEFQVIPKDTSDTAPEDGVYIHGLFLDGARWDRTKGLLAEQHPKLLFDPMPIIWIKPNKKSDIMKSSAYICPLYKTSERKGTLSTTGHSTNFVIALLLETDKPVQHWIKRGVALLCQLDD</sequence>
<keyword evidence="10" id="KW-0969">Cilium</keyword>
<evidence type="ECO:0000256" key="6">
    <source>
        <dbReference type="ARBA" id="ARBA00022741"/>
    </source>
</evidence>
<dbReference type="Gene3D" id="1.10.8.720">
    <property type="entry name" value="Region D6 of dynein motor"/>
    <property type="match status" value="1"/>
</dbReference>
<keyword evidence="18" id="KW-1185">Reference proteome</keyword>
<keyword evidence="15" id="KW-1133">Transmembrane helix</keyword>
<keyword evidence="15" id="KW-0812">Transmembrane</keyword>
<dbReference type="InterPro" id="IPR042219">
    <property type="entry name" value="AAA_lid_11_sf"/>
</dbReference>
<reference evidence="17" key="1">
    <citation type="submission" date="2025-08" db="UniProtKB">
        <authorList>
            <consortium name="Ensembl"/>
        </authorList>
    </citation>
    <scope>IDENTIFICATION</scope>
</reference>
<dbReference type="InterPro" id="IPR042222">
    <property type="entry name" value="Dynein_2_N"/>
</dbReference>
<keyword evidence="5" id="KW-0677">Repeat</keyword>
<dbReference type="Pfam" id="PF12780">
    <property type="entry name" value="AAA_8"/>
    <property type="match status" value="1"/>
</dbReference>
<dbReference type="InterPro" id="IPR041658">
    <property type="entry name" value="AAA_lid_11"/>
</dbReference>
<dbReference type="InterPro" id="IPR027417">
    <property type="entry name" value="P-loop_NTPase"/>
</dbReference>
<dbReference type="Gene3D" id="1.20.58.1120">
    <property type="match status" value="1"/>
</dbReference>
<dbReference type="InterPro" id="IPR041589">
    <property type="entry name" value="DNAH3_AAA_lid_1"/>
</dbReference>
<dbReference type="Gene3D" id="1.10.472.130">
    <property type="match status" value="1"/>
</dbReference>
<dbReference type="FunFam" id="1.20.1270.280:FF:000001">
    <property type="entry name" value="dynein heavy chain 7, axonemal"/>
    <property type="match status" value="1"/>
</dbReference>
<dbReference type="Gene3D" id="3.40.50.300">
    <property type="entry name" value="P-loop containing nucleotide triphosphate hydrolases"/>
    <property type="match status" value="4"/>
</dbReference>
<dbReference type="GO" id="GO:0030286">
    <property type="term" value="C:dynein complex"/>
    <property type="evidence" value="ECO:0007669"/>
    <property type="project" value="UniProtKB-KW"/>
</dbReference>
<dbReference type="InterPro" id="IPR004273">
    <property type="entry name" value="Dynein_heavy_D6_P-loop"/>
</dbReference>
<dbReference type="FunFam" id="1.20.58.1120:FF:000005">
    <property type="entry name" value="Dynein, axonemal, heavy chain 12"/>
    <property type="match status" value="1"/>
</dbReference>
<evidence type="ECO:0000256" key="5">
    <source>
        <dbReference type="ARBA" id="ARBA00022737"/>
    </source>
</evidence>
<dbReference type="SMART" id="SM00382">
    <property type="entry name" value="AAA"/>
    <property type="match status" value="3"/>
</dbReference>
<name>A0A8C3SZD6_CHESE</name>
<keyword evidence="4" id="KW-0493">Microtubule</keyword>
<evidence type="ECO:0000256" key="3">
    <source>
        <dbReference type="ARBA" id="ARBA00022490"/>
    </source>
</evidence>
<evidence type="ECO:0000256" key="9">
    <source>
        <dbReference type="ARBA" id="ARBA00023054"/>
    </source>
</evidence>
<dbReference type="InterPro" id="IPR041228">
    <property type="entry name" value="Dynein_C"/>
</dbReference>
<dbReference type="FunFam" id="1.10.8.720:FF:000001">
    <property type="entry name" value="dynein heavy chain 7, axonemal"/>
    <property type="match status" value="1"/>
</dbReference>
<dbReference type="InterPro" id="IPR043160">
    <property type="entry name" value="Dynein_C_barrel"/>
</dbReference>
<dbReference type="FunFam" id="3.40.50.300:FF:005585">
    <property type="entry name" value="Predicted protein"/>
    <property type="match status" value="1"/>
</dbReference>
<dbReference type="Gene3D" id="1.20.1270.280">
    <property type="match status" value="1"/>
</dbReference>
<keyword evidence="12" id="KW-0206">Cytoskeleton</keyword>
<feature type="domain" description="AAA+ ATPase" evidence="16">
    <location>
        <begin position="1173"/>
        <end position="1316"/>
    </location>
</feature>
<dbReference type="Gene3D" id="3.10.490.20">
    <property type="match status" value="1"/>
</dbReference>
<dbReference type="Gene3D" id="3.20.180.20">
    <property type="entry name" value="Dynein heavy chain, N-terminal domain 2"/>
    <property type="match status" value="1"/>
</dbReference>
<protein>
    <submittedName>
        <fullName evidence="17">Dynein axonemal heavy chain 12</fullName>
    </submittedName>
</protein>